<protein>
    <submittedName>
        <fullName evidence="3">Glyoxalase family protein</fullName>
    </submittedName>
</protein>
<dbReference type="PROSITE" id="PS00934">
    <property type="entry name" value="GLYOXALASE_I_1"/>
    <property type="match status" value="1"/>
</dbReference>
<dbReference type="PROSITE" id="PS51819">
    <property type="entry name" value="VOC"/>
    <property type="match status" value="2"/>
</dbReference>
<dbReference type="EMBL" id="CADCTW010000188">
    <property type="protein sequence ID" value="CAA9356552.1"/>
    <property type="molecule type" value="Genomic_DNA"/>
</dbReference>
<accession>A0A6J4MFB7</accession>
<reference evidence="3" key="1">
    <citation type="submission" date="2020-02" db="EMBL/GenBank/DDBJ databases">
        <authorList>
            <person name="Meier V. D."/>
        </authorList>
    </citation>
    <scope>NUCLEOTIDE SEQUENCE</scope>
    <source>
        <strain evidence="3">AVDCRST_MAG68</strain>
    </source>
</reference>
<evidence type="ECO:0000256" key="1">
    <source>
        <dbReference type="ARBA" id="ARBA00022723"/>
    </source>
</evidence>
<name>A0A6J4MFB7_9BACT</name>
<dbReference type="GO" id="GO:0004462">
    <property type="term" value="F:lactoylglutathione lyase activity"/>
    <property type="evidence" value="ECO:0007669"/>
    <property type="project" value="InterPro"/>
</dbReference>
<dbReference type="PANTHER" id="PTHR36110:SF4">
    <property type="entry name" value="RING-CLEAVING DIOXYGENASE MHQA-RELATED"/>
    <property type="match status" value="1"/>
</dbReference>
<dbReference type="InterPro" id="IPR004360">
    <property type="entry name" value="Glyas_Fos-R_dOase_dom"/>
</dbReference>
<dbReference type="PANTHER" id="PTHR36110">
    <property type="entry name" value="RING-CLEAVING DIOXYGENASE MHQE-RELATED"/>
    <property type="match status" value="1"/>
</dbReference>
<dbReference type="Pfam" id="PF00903">
    <property type="entry name" value="Glyoxalase"/>
    <property type="match status" value="2"/>
</dbReference>
<dbReference type="AlphaFoldDB" id="A0A6J4MFB7"/>
<evidence type="ECO:0000313" key="3">
    <source>
        <dbReference type="EMBL" id="CAA9356552.1"/>
    </source>
</evidence>
<dbReference type="InterPro" id="IPR018146">
    <property type="entry name" value="Glyoxalase_1_CS"/>
</dbReference>
<dbReference type="GO" id="GO:0046872">
    <property type="term" value="F:metal ion binding"/>
    <property type="evidence" value="ECO:0007669"/>
    <property type="project" value="UniProtKB-KW"/>
</dbReference>
<evidence type="ECO:0000259" key="2">
    <source>
        <dbReference type="PROSITE" id="PS51819"/>
    </source>
</evidence>
<gene>
    <name evidence="3" type="ORF">AVDCRST_MAG68-4057</name>
</gene>
<feature type="domain" description="VOC" evidence="2">
    <location>
        <begin position="7"/>
        <end position="129"/>
    </location>
</feature>
<feature type="domain" description="VOC" evidence="2">
    <location>
        <begin position="183"/>
        <end position="313"/>
    </location>
</feature>
<sequence length="313" mass="34447">MALTTMGFHHVGLVVADADRAVEFYRDVLGMALVSRTGPAGAEDLWLGDAAGTPGTLLSVQQVRAPRGNWGLGSVHHTAFAAEDDEALLKWKRRLNDHGHHVYGPVDRRWFHSLYFSDPDGQVLEIATRGPGYTLDEPIDRLGERAIVPGPENLAGQRDEESIPASNWPDPVPEITPEMALGGIHHVSGITDHVERADAFLTAALGLRLIKRTVNQDDPRTPHWFWARYDGQAVAPYSSYTLFGWPRGGRRPRSGTGQTHHVAFRAADGDELLAWRTHLLSLKIEVSPVTDRGPYRTIAFPSPDGLLLEIATD</sequence>
<dbReference type="InterPro" id="IPR037523">
    <property type="entry name" value="VOC_core"/>
</dbReference>
<keyword evidence="1" id="KW-0479">Metal-binding</keyword>
<dbReference type="InterPro" id="IPR052537">
    <property type="entry name" value="Extradiol_RC_dioxygenase"/>
</dbReference>
<dbReference type="Gene3D" id="3.10.180.10">
    <property type="entry name" value="2,3-Dihydroxybiphenyl 1,2-Dioxygenase, domain 1"/>
    <property type="match status" value="2"/>
</dbReference>
<organism evidence="3">
    <name type="scientific">uncultured Gemmatimonadota bacterium</name>
    <dbReference type="NCBI Taxonomy" id="203437"/>
    <lineage>
        <taxon>Bacteria</taxon>
        <taxon>Pseudomonadati</taxon>
        <taxon>Gemmatimonadota</taxon>
        <taxon>environmental samples</taxon>
    </lineage>
</organism>
<proteinExistence type="predicted"/>
<dbReference type="InterPro" id="IPR029068">
    <property type="entry name" value="Glyas_Bleomycin-R_OHBP_Dase"/>
</dbReference>
<dbReference type="SUPFAM" id="SSF54593">
    <property type="entry name" value="Glyoxalase/Bleomycin resistance protein/Dihydroxybiphenyl dioxygenase"/>
    <property type="match status" value="2"/>
</dbReference>